<reference evidence="2" key="2">
    <citation type="journal article" date="2015" name="Data Brief">
        <title>Shoot transcriptome of the giant reed, Arundo donax.</title>
        <authorList>
            <person name="Barrero R.A."/>
            <person name="Guerrero F.D."/>
            <person name="Moolhuijzen P."/>
            <person name="Goolsby J.A."/>
            <person name="Tidwell J."/>
            <person name="Bellgard S.E."/>
            <person name="Bellgard M.I."/>
        </authorList>
    </citation>
    <scope>NUCLEOTIDE SEQUENCE</scope>
    <source>
        <tissue evidence="2">Shoot tissue taken approximately 20 cm above the soil surface</tissue>
    </source>
</reference>
<evidence type="ECO:0000256" key="1">
    <source>
        <dbReference type="SAM" id="MobiDB-lite"/>
    </source>
</evidence>
<dbReference type="EMBL" id="GBRH01212352">
    <property type="protein sequence ID" value="JAD85543.1"/>
    <property type="molecule type" value="Transcribed_RNA"/>
</dbReference>
<accession>A0A0A9DFT9</accession>
<evidence type="ECO:0000313" key="2">
    <source>
        <dbReference type="EMBL" id="JAD85543.1"/>
    </source>
</evidence>
<name>A0A0A9DFT9_ARUDO</name>
<sequence length="112" mass="12960">MTGQAWGGAPAPVVGHVHPEHGTRTGRVVDRNAFFGRRQPKSWGWRMLPTFHQTKDPASSMKHEQSFHWRAIPWLRCRRNMQRKQPGGHNPKWWQFAATKGQKLDATTHQLC</sequence>
<reference evidence="2" key="1">
    <citation type="submission" date="2014-09" db="EMBL/GenBank/DDBJ databases">
        <authorList>
            <person name="Magalhaes I.L.F."/>
            <person name="Oliveira U."/>
            <person name="Santos F.R."/>
            <person name="Vidigal T.H.D.A."/>
            <person name="Brescovit A.D."/>
            <person name="Santos A.J."/>
        </authorList>
    </citation>
    <scope>NUCLEOTIDE SEQUENCE</scope>
    <source>
        <tissue evidence="2">Shoot tissue taken approximately 20 cm above the soil surface</tissue>
    </source>
</reference>
<dbReference type="AlphaFoldDB" id="A0A0A9DFT9"/>
<protein>
    <submittedName>
        <fullName evidence="2">Uncharacterized protein</fullName>
    </submittedName>
</protein>
<organism evidence="2">
    <name type="scientific">Arundo donax</name>
    <name type="common">Giant reed</name>
    <name type="synonym">Donax arundinaceus</name>
    <dbReference type="NCBI Taxonomy" id="35708"/>
    <lineage>
        <taxon>Eukaryota</taxon>
        <taxon>Viridiplantae</taxon>
        <taxon>Streptophyta</taxon>
        <taxon>Embryophyta</taxon>
        <taxon>Tracheophyta</taxon>
        <taxon>Spermatophyta</taxon>
        <taxon>Magnoliopsida</taxon>
        <taxon>Liliopsida</taxon>
        <taxon>Poales</taxon>
        <taxon>Poaceae</taxon>
        <taxon>PACMAD clade</taxon>
        <taxon>Arundinoideae</taxon>
        <taxon>Arundineae</taxon>
        <taxon>Arundo</taxon>
    </lineage>
</organism>
<feature type="region of interest" description="Disordered" evidence="1">
    <location>
        <begin position="1"/>
        <end position="25"/>
    </location>
</feature>
<proteinExistence type="predicted"/>